<dbReference type="EMBL" id="KL198059">
    <property type="protein sequence ID" value="KDQ11344.1"/>
    <property type="molecule type" value="Genomic_DNA"/>
</dbReference>
<dbReference type="GO" id="GO:0031145">
    <property type="term" value="P:anaphase-promoting complex-dependent catabolic process"/>
    <property type="evidence" value="ECO:0007669"/>
    <property type="project" value="TreeGrafter"/>
</dbReference>
<proteinExistence type="inferred from homology"/>
<evidence type="ECO:0000313" key="9">
    <source>
        <dbReference type="Proteomes" id="UP000027195"/>
    </source>
</evidence>
<dbReference type="InterPro" id="IPR036322">
    <property type="entry name" value="WD40_repeat_dom_sf"/>
</dbReference>
<dbReference type="SMART" id="SM00320">
    <property type="entry name" value="WD40"/>
    <property type="match status" value="6"/>
</dbReference>
<feature type="compositionally biased region" description="Low complexity" evidence="6">
    <location>
        <begin position="142"/>
        <end position="181"/>
    </location>
</feature>
<gene>
    <name evidence="8" type="ORF">BOTBODRAFT_35429</name>
</gene>
<accession>A0A067M744</accession>
<dbReference type="InterPro" id="IPR056150">
    <property type="entry name" value="WD40_CDC20-Fz"/>
</dbReference>
<keyword evidence="3" id="KW-0677">Repeat</keyword>
<feature type="region of interest" description="Disordered" evidence="6">
    <location>
        <begin position="142"/>
        <end position="218"/>
    </location>
</feature>
<dbReference type="GO" id="GO:0010997">
    <property type="term" value="F:anaphase-promoting complex binding"/>
    <property type="evidence" value="ECO:0007669"/>
    <property type="project" value="InterPro"/>
</dbReference>
<dbReference type="Gene3D" id="2.130.10.10">
    <property type="entry name" value="YVTN repeat-like/Quinoprotein amine dehydrogenase"/>
    <property type="match status" value="1"/>
</dbReference>
<feature type="compositionally biased region" description="Basic and acidic residues" evidence="6">
    <location>
        <begin position="73"/>
        <end position="83"/>
    </location>
</feature>
<dbReference type="InterPro" id="IPR033010">
    <property type="entry name" value="Cdc20/Fizzy"/>
</dbReference>
<protein>
    <recommendedName>
        <fullName evidence="7">CDC20/Fizzy WD40 domain-containing protein</fullName>
    </recommendedName>
</protein>
<feature type="region of interest" description="Disordered" evidence="6">
    <location>
        <begin position="1"/>
        <end position="115"/>
    </location>
</feature>
<dbReference type="SUPFAM" id="SSF50978">
    <property type="entry name" value="WD40 repeat-like"/>
    <property type="match status" value="1"/>
</dbReference>
<dbReference type="InterPro" id="IPR019775">
    <property type="entry name" value="WD40_repeat_CS"/>
</dbReference>
<dbReference type="Pfam" id="PF24807">
    <property type="entry name" value="WD40_CDC20-Fz"/>
    <property type="match status" value="1"/>
</dbReference>
<evidence type="ECO:0000256" key="3">
    <source>
        <dbReference type="ARBA" id="ARBA00022737"/>
    </source>
</evidence>
<dbReference type="CDD" id="cd00200">
    <property type="entry name" value="WD40"/>
    <property type="match status" value="1"/>
</dbReference>
<evidence type="ECO:0000256" key="2">
    <source>
        <dbReference type="ARBA" id="ARBA00022574"/>
    </source>
</evidence>
<dbReference type="PROSITE" id="PS00678">
    <property type="entry name" value="WD_REPEATS_1"/>
    <property type="match status" value="1"/>
</dbReference>
<feature type="repeat" description="WD" evidence="5">
    <location>
        <begin position="521"/>
        <end position="553"/>
    </location>
</feature>
<feature type="compositionally biased region" description="Low complexity" evidence="6">
    <location>
        <begin position="33"/>
        <end position="48"/>
    </location>
</feature>
<sequence>MPTFLSDFSRRVRKGKHPQDDLDEDDGDDGAHSADSPSTSISTPSTPSKVRSLFQAPDLSRGRISMSSTPSSSREELNDRAGDRFIPSRMPSDVRANYNLIPKGGPSSPTRPRTLVAGDSDALKEQANRTFQELLTTELFSDSAVASSPSSKSASSSLLASPSRRQASSSRGSSIPSISTPPQTPTKRQRVFEYTSPSRSRVRDVASNSGLDSPHNEVYSMTPIKDESQRLLLSPRKTLRVVSKTPYKVLDAPDLADDFYLNLLDWSSTNLLGVGLGSCVYLWSAHTGKVIKLCELSLEDPITSLSWVQKGSTLAIGTNRGLVHIWDAERREHLRTMEGHTARIGTLAWSNSTLCTGSRDRSILLRDVRAPAQHHSRLSYHRQEVCGLKWSTHDSHTLASGGNDNKLYVWDTRGSSAAGGDGLIPLWKFHEHQAAVKALAWAPNTTNLLASGGGTQDKRLRFWNTLNGTLIQEIDTGSQVCNLTWSTNSNELLSTHGFSSTRAQNQVCIWNYPSLDQTATFSGHTHRVLYLAMSPDGQTVVTGAGDETLRFWKAFPPRKEDKRHDQLENMLGQIR</sequence>
<dbReference type="PROSITE" id="PS50082">
    <property type="entry name" value="WD_REPEATS_2"/>
    <property type="match status" value="3"/>
</dbReference>
<dbReference type="GO" id="GO:1990757">
    <property type="term" value="F:ubiquitin ligase activator activity"/>
    <property type="evidence" value="ECO:0007669"/>
    <property type="project" value="TreeGrafter"/>
</dbReference>
<dbReference type="Proteomes" id="UP000027195">
    <property type="component" value="Unassembled WGS sequence"/>
</dbReference>
<dbReference type="GO" id="GO:0005680">
    <property type="term" value="C:anaphase-promoting complex"/>
    <property type="evidence" value="ECO:0007669"/>
    <property type="project" value="TreeGrafter"/>
</dbReference>
<evidence type="ECO:0000313" key="8">
    <source>
        <dbReference type="EMBL" id="KDQ11344.1"/>
    </source>
</evidence>
<dbReference type="PANTHER" id="PTHR19918:SF1">
    <property type="entry name" value="FIZZY-RELATED PROTEIN HOMOLOG"/>
    <property type="match status" value="1"/>
</dbReference>
<feature type="repeat" description="WD" evidence="5">
    <location>
        <begin position="295"/>
        <end position="336"/>
    </location>
</feature>
<evidence type="ECO:0000256" key="1">
    <source>
        <dbReference type="ARBA" id="ARBA00006445"/>
    </source>
</evidence>
<dbReference type="InParanoid" id="A0A067M744"/>
<organism evidence="8 9">
    <name type="scientific">Botryobasidium botryosum (strain FD-172 SS1)</name>
    <dbReference type="NCBI Taxonomy" id="930990"/>
    <lineage>
        <taxon>Eukaryota</taxon>
        <taxon>Fungi</taxon>
        <taxon>Dikarya</taxon>
        <taxon>Basidiomycota</taxon>
        <taxon>Agaricomycotina</taxon>
        <taxon>Agaricomycetes</taxon>
        <taxon>Cantharellales</taxon>
        <taxon>Botryobasidiaceae</taxon>
        <taxon>Botryobasidium</taxon>
    </lineage>
</organism>
<feature type="compositionally biased region" description="Low complexity" evidence="6">
    <location>
        <begin position="62"/>
        <end position="72"/>
    </location>
</feature>
<evidence type="ECO:0000259" key="7">
    <source>
        <dbReference type="Pfam" id="PF24807"/>
    </source>
</evidence>
<name>A0A067M744_BOTB1</name>
<dbReference type="InterPro" id="IPR001680">
    <property type="entry name" value="WD40_rpt"/>
</dbReference>
<keyword evidence="4" id="KW-0131">Cell cycle</keyword>
<dbReference type="PROSITE" id="PS50294">
    <property type="entry name" value="WD_REPEATS_REGION"/>
    <property type="match status" value="2"/>
</dbReference>
<feature type="domain" description="CDC20/Fizzy WD40" evidence="7">
    <location>
        <begin position="250"/>
        <end position="552"/>
    </location>
</feature>
<dbReference type="InterPro" id="IPR015943">
    <property type="entry name" value="WD40/YVTN_repeat-like_dom_sf"/>
</dbReference>
<dbReference type="STRING" id="930990.A0A067M744"/>
<reference evidence="9" key="1">
    <citation type="journal article" date="2014" name="Proc. Natl. Acad. Sci. U.S.A.">
        <title>Extensive sampling of basidiomycete genomes demonstrates inadequacy of the white-rot/brown-rot paradigm for wood decay fungi.</title>
        <authorList>
            <person name="Riley R."/>
            <person name="Salamov A.A."/>
            <person name="Brown D.W."/>
            <person name="Nagy L.G."/>
            <person name="Floudas D."/>
            <person name="Held B.W."/>
            <person name="Levasseur A."/>
            <person name="Lombard V."/>
            <person name="Morin E."/>
            <person name="Otillar R."/>
            <person name="Lindquist E.A."/>
            <person name="Sun H."/>
            <person name="LaButti K.M."/>
            <person name="Schmutz J."/>
            <person name="Jabbour D."/>
            <person name="Luo H."/>
            <person name="Baker S.E."/>
            <person name="Pisabarro A.G."/>
            <person name="Walton J.D."/>
            <person name="Blanchette R.A."/>
            <person name="Henrissat B."/>
            <person name="Martin F."/>
            <person name="Cullen D."/>
            <person name="Hibbett D.S."/>
            <person name="Grigoriev I.V."/>
        </authorList>
    </citation>
    <scope>NUCLEOTIDE SEQUENCE [LARGE SCALE GENOMIC DNA]</scope>
    <source>
        <strain evidence="9">FD-172 SS1</strain>
    </source>
</reference>
<dbReference type="OrthoDB" id="10263272at2759"/>
<dbReference type="HOGENOM" id="CLU_014831_4_2_1"/>
<keyword evidence="2 5" id="KW-0853">WD repeat</keyword>
<evidence type="ECO:0000256" key="6">
    <source>
        <dbReference type="SAM" id="MobiDB-lite"/>
    </source>
</evidence>
<feature type="repeat" description="WD" evidence="5">
    <location>
        <begin position="378"/>
        <end position="413"/>
    </location>
</feature>
<keyword evidence="9" id="KW-1185">Reference proteome</keyword>
<evidence type="ECO:0000256" key="4">
    <source>
        <dbReference type="ARBA" id="ARBA00023306"/>
    </source>
</evidence>
<dbReference type="AlphaFoldDB" id="A0A067M744"/>
<dbReference type="PANTHER" id="PTHR19918">
    <property type="entry name" value="CELL DIVISION CYCLE 20 CDC20 FIZZY -RELATED"/>
    <property type="match status" value="1"/>
</dbReference>
<dbReference type="GO" id="GO:1905786">
    <property type="term" value="P:positive regulation of anaphase-promoting complex-dependent catabolic process"/>
    <property type="evidence" value="ECO:0007669"/>
    <property type="project" value="TreeGrafter"/>
</dbReference>
<comment type="similarity">
    <text evidence="1">Belongs to the WD repeat CDC20/Fizzy family.</text>
</comment>
<dbReference type="FunCoup" id="A0A067M744">
    <property type="interactions" value="156"/>
</dbReference>
<evidence type="ECO:0000256" key="5">
    <source>
        <dbReference type="PROSITE-ProRule" id="PRU00221"/>
    </source>
</evidence>